<dbReference type="FunFam" id="2.40.70.10:FF:000024">
    <property type="entry name" value="Endothiapepsin"/>
    <property type="match status" value="1"/>
</dbReference>
<organism evidence="10 11">
    <name type="scientific">Echria macrotheca</name>
    <dbReference type="NCBI Taxonomy" id="438768"/>
    <lineage>
        <taxon>Eukaryota</taxon>
        <taxon>Fungi</taxon>
        <taxon>Dikarya</taxon>
        <taxon>Ascomycota</taxon>
        <taxon>Pezizomycotina</taxon>
        <taxon>Sordariomycetes</taxon>
        <taxon>Sordariomycetidae</taxon>
        <taxon>Sordariales</taxon>
        <taxon>Schizotheciaceae</taxon>
        <taxon>Echria</taxon>
    </lineage>
</organism>
<keyword evidence="2 7" id="KW-0645">Protease</keyword>
<dbReference type="SUPFAM" id="SSF50630">
    <property type="entry name" value="Acid proteases"/>
    <property type="match status" value="1"/>
</dbReference>
<evidence type="ECO:0000259" key="9">
    <source>
        <dbReference type="PROSITE" id="PS51767"/>
    </source>
</evidence>
<name>A0AAJ0BQF8_9PEZI</name>
<evidence type="ECO:0000256" key="3">
    <source>
        <dbReference type="ARBA" id="ARBA00022750"/>
    </source>
</evidence>
<dbReference type="PROSITE" id="PS00141">
    <property type="entry name" value="ASP_PROTEASE"/>
    <property type="match status" value="2"/>
</dbReference>
<dbReference type="GO" id="GO:0006508">
    <property type="term" value="P:proteolysis"/>
    <property type="evidence" value="ECO:0007669"/>
    <property type="project" value="UniProtKB-KW"/>
</dbReference>
<dbReference type="CDD" id="cd06097">
    <property type="entry name" value="Aspergillopepsin_like"/>
    <property type="match status" value="1"/>
</dbReference>
<dbReference type="InterPro" id="IPR033121">
    <property type="entry name" value="PEPTIDASE_A1"/>
</dbReference>
<accession>A0AAJ0BQF8</accession>
<feature type="active site" evidence="5">
    <location>
        <position position="126"/>
    </location>
</feature>
<dbReference type="PANTHER" id="PTHR47966:SF2">
    <property type="entry name" value="ASPERGILLOPEPSIN-1-RELATED"/>
    <property type="match status" value="1"/>
</dbReference>
<dbReference type="EMBL" id="MU839827">
    <property type="protein sequence ID" value="KAK1761523.1"/>
    <property type="molecule type" value="Genomic_DNA"/>
</dbReference>
<evidence type="ECO:0000256" key="2">
    <source>
        <dbReference type="ARBA" id="ARBA00022670"/>
    </source>
</evidence>
<evidence type="ECO:0000256" key="7">
    <source>
        <dbReference type="RuleBase" id="RU000454"/>
    </source>
</evidence>
<dbReference type="FunFam" id="2.40.70.10:FF:000026">
    <property type="entry name" value="Endothiapepsin"/>
    <property type="match status" value="1"/>
</dbReference>
<keyword evidence="8" id="KW-0732">Signal</keyword>
<feature type="disulfide bond" evidence="6">
    <location>
        <begin position="346"/>
        <end position="381"/>
    </location>
</feature>
<keyword evidence="11" id="KW-1185">Reference proteome</keyword>
<dbReference type="InterPro" id="IPR021109">
    <property type="entry name" value="Peptidase_aspartic_dom_sf"/>
</dbReference>
<proteinExistence type="inferred from homology"/>
<evidence type="ECO:0000256" key="8">
    <source>
        <dbReference type="SAM" id="SignalP"/>
    </source>
</evidence>
<evidence type="ECO:0000256" key="4">
    <source>
        <dbReference type="ARBA" id="ARBA00022801"/>
    </source>
</evidence>
<keyword evidence="4 7" id="KW-0378">Hydrolase</keyword>
<dbReference type="InterPro" id="IPR001969">
    <property type="entry name" value="Aspartic_peptidase_AS"/>
</dbReference>
<dbReference type="Gene3D" id="2.40.70.10">
    <property type="entry name" value="Acid Proteases"/>
    <property type="match status" value="2"/>
</dbReference>
<dbReference type="Pfam" id="PF00026">
    <property type="entry name" value="Asp"/>
    <property type="match status" value="1"/>
</dbReference>
<comment type="similarity">
    <text evidence="1 7">Belongs to the peptidase A1 family.</text>
</comment>
<evidence type="ECO:0000256" key="5">
    <source>
        <dbReference type="PIRSR" id="PIRSR601461-1"/>
    </source>
</evidence>
<gene>
    <name evidence="10" type="ORF">QBC47DRAFT_30845</name>
</gene>
<feature type="chain" id="PRO_5042466661" evidence="8">
    <location>
        <begin position="20"/>
        <end position="424"/>
    </location>
</feature>
<dbReference type="AlphaFoldDB" id="A0AAJ0BQF8"/>
<dbReference type="InterPro" id="IPR001461">
    <property type="entry name" value="Aspartic_peptidase_A1"/>
</dbReference>
<feature type="active site" evidence="5">
    <location>
        <position position="310"/>
    </location>
</feature>
<sequence length="424" mass="45211">MVSSLFLAALLAAAGLGSALPPKIGTTVIGDDGFSFNKGRATVKQARNPNYRFNGARSIYQTYLKYGAEIPDYLLKAVAHIESAAGVESRADKGSAPAIPIDDTDMAWITPVTIGTPPQTLNLDFDTGSSDLWVFSSHLPSNQVRGQALYNPNKSNTSKLLSDHSWSISYGDGSRSRGNVYIDTFTVGGLTVASQAVEAAQQVSTSFTRETHMDGLLGLGFSSLNTVSPKRQTTFFDNLKGQLEKPVFAVDFKNHKEGTYDFGFIDPAKHTGNISYVPVNTDPGYWMWTASGYGVGEGEFTPGNINGIADTGTTLLYLSQSIVSAYYRQVQGSSNSRLYGGYVFPCNANLPAFTFGVGTARISIPGKYMNYGPAAQGSSSCFGGLQSNSQVGINIWGGVALKAAFVVFDASAKPMIGWASKTLN</sequence>
<evidence type="ECO:0000313" key="11">
    <source>
        <dbReference type="Proteomes" id="UP001239445"/>
    </source>
</evidence>
<dbReference type="InterPro" id="IPR034163">
    <property type="entry name" value="Aspergillopepsin-like_cat_dom"/>
</dbReference>
<dbReference type="PRINTS" id="PR00792">
    <property type="entry name" value="PEPSIN"/>
</dbReference>
<dbReference type="GO" id="GO:0004190">
    <property type="term" value="F:aspartic-type endopeptidase activity"/>
    <property type="evidence" value="ECO:0007669"/>
    <property type="project" value="UniProtKB-KW"/>
</dbReference>
<feature type="domain" description="Peptidase A1" evidence="9">
    <location>
        <begin position="108"/>
        <end position="419"/>
    </location>
</feature>
<evidence type="ECO:0000256" key="6">
    <source>
        <dbReference type="PIRSR" id="PIRSR601461-2"/>
    </source>
</evidence>
<protein>
    <submittedName>
        <fullName evidence="10">Pepsin</fullName>
    </submittedName>
</protein>
<feature type="signal peptide" evidence="8">
    <location>
        <begin position="1"/>
        <end position="19"/>
    </location>
</feature>
<dbReference type="PANTHER" id="PTHR47966">
    <property type="entry name" value="BETA-SITE APP-CLEAVING ENZYME, ISOFORM A-RELATED"/>
    <property type="match status" value="1"/>
</dbReference>
<keyword evidence="3 7" id="KW-0064">Aspartyl protease</keyword>
<evidence type="ECO:0000256" key="1">
    <source>
        <dbReference type="ARBA" id="ARBA00007447"/>
    </source>
</evidence>
<keyword evidence="6" id="KW-1015">Disulfide bond</keyword>
<dbReference type="PROSITE" id="PS51767">
    <property type="entry name" value="PEPTIDASE_A1"/>
    <property type="match status" value="1"/>
</dbReference>
<comment type="caution">
    <text evidence="10">The sequence shown here is derived from an EMBL/GenBank/DDBJ whole genome shotgun (WGS) entry which is preliminary data.</text>
</comment>
<evidence type="ECO:0000313" key="10">
    <source>
        <dbReference type="EMBL" id="KAK1761523.1"/>
    </source>
</evidence>
<dbReference type="Proteomes" id="UP001239445">
    <property type="component" value="Unassembled WGS sequence"/>
</dbReference>
<reference evidence="10" key="1">
    <citation type="submission" date="2023-06" db="EMBL/GenBank/DDBJ databases">
        <title>Genome-scale phylogeny and comparative genomics of the fungal order Sordariales.</title>
        <authorList>
            <consortium name="Lawrence Berkeley National Laboratory"/>
            <person name="Hensen N."/>
            <person name="Bonometti L."/>
            <person name="Westerberg I."/>
            <person name="Brannstrom I.O."/>
            <person name="Guillou S."/>
            <person name="Cros-Aarteil S."/>
            <person name="Calhoun S."/>
            <person name="Haridas S."/>
            <person name="Kuo A."/>
            <person name="Mondo S."/>
            <person name="Pangilinan J."/>
            <person name="Riley R."/>
            <person name="Labutti K."/>
            <person name="Andreopoulos B."/>
            <person name="Lipzen A."/>
            <person name="Chen C."/>
            <person name="Yanf M."/>
            <person name="Daum C."/>
            <person name="Ng V."/>
            <person name="Clum A."/>
            <person name="Steindorff A."/>
            <person name="Ohm R."/>
            <person name="Martin F."/>
            <person name="Silar P."/>
            <person name="Natvig D."/>
            <person name="Lalanne C."/>
            <person name="Gautier V."/>
            <person name="Ament-Velasquez S.L."/>
            <person name="Kruys A."/>
            <person name="Hutchinson M.I."/>
            <person name="Powell A.J."/>
            <person name="Barry K."/>
            <person name="Miller A.N."/>
            <person name="Grigoriev I.V."/>
            <person name="Debuchy R."/>
            <person name="Gladieux P."/>
            <person name="Thoren M.H."/>
            <person name="Johannesson H."/>
        </authorList>
    </citation>
    <scope>NUCLEOTIDE SEQUENCE</scope>
    <source>
        <strain evidence="10">PSN4</strain>
    </source>
</reference>